<organism evidence="6 7">
    <name type="scientific">Sphaerotilus montanus</name>
    <dbReference type="NCBI Taxonomy" id="522889"/>
    <lineage>
        <taxon>Bacteria</taxon>
        <taxon>Pseudomonadati</taxon>
        <taxon>Pseudomonadota</taxon>
        <taxon>Betaproteobacteria</taxon>
        <taxon>Burkholderiales</taxon>
        <taxon>Sphaerotilaceae</taxon>
        <taxon>Sphaerotilus</taxon>
    </lineage>
</organism>
<protein>
    <submittedName>
        <fullName evidence="6">DNA-binding MarR family transcriptional regulator</fullName>
    </submittedName>
</protein>
<keyword evidence="7" id="KW-1185">Reference proteome</keyword>
<evidence type="ECO:0000259" key="5">
    <source>
        <dbReference type="PROSITE" id="PS50995"/>
    </source>
</evidence>
<dbReference type="InterPro" id="IPR000835">
    <property type="entry name" value="HTH_MarR-typ"/>
</dbReference>
<dbReference type="SUPFAM" id="SSF46785">
    <property type="entry name" value="Winged helix' DNA-binding domain"/>
    <property type="match status" value="1"/>
</dbReference>
<dbReference type="AlphaFoldDB" id="A0A7Y9R1X9"/>
<dbReference type="PANTHER" id="PTHR42756">
    <property type="entry name" value="TRANSCRIPTIONAL REGULATOR, MARR"/>
    <property type="match status" value="1"/>
</dbReference>
<dbReference type="EMBL" id="JACCFH010000001">
    <property type="protein sequence ID" value="NYG35268.1"/>
    <property type="molecule type" value="Genomic_DNA"/>
</dbReference>
<keyword evidence="2 6" id="KW-0238">DNA-binding</keyword>
<name>A0A7Y9R1X9_9BURK</name>
<dbReference type="RefSeq" id="WP_179635809.1">
    <property type="nucleotide sequence ID" value="NZ_JACCFH010000001.1"/>
</dbReference>
<dbReference type="GO" id="GO:0003700">
    <property type="term" value="F:DNA-binding transcription factor activity"/>
    <property type="evidence" value="ECO:0007669"/>
    <property type="project" value="InterPro"/>
</dbReference>
<evidence type="ECO:0000313" key="7">
    <source>
        <dbReference type="Proteomes" id="UP000518288"/>
    </source>
</evidence>
<dbReference type="SMART" id="SM00347">
    <property type="entry name" value="HTH_MARR"/>
    <property type="match status" value="1"/>
</dbReference>
<accession>A0A7Y9R1X9</accession>
<evidence type="ECO:0000256" key="1">
    <source>
        <dbReference type="ARBA" id="ARBA00023015"/>
    </source>
</evidence>
<comment type="caution">
    <text evidence="6">The sequence shown here is derived from an EMBL/GenBank/DDBJ whole genome shotgun (WGS) entry which is preliminary data.</text>
</comment>
<dbReference type="Pfam" id="PF01047">
    <property type="entry name" value="MarR"/>
    <property type="match status" value="1"/>
</dbReference>
<sequence length="183" mass="20352">MPTPTRNTKSSAPTSPKRSGTTPSGEDPRALITPEVREILDHFRLGDVLSHLLRRAHFLAEEVFAGEFATESITPRQKATLVILYQSPGLSQNALADQLFMDRNTVAEMVRRLVSTGLVRRAPAKDDQRAYALFLADAGAKLLNAVIPRDVDVERRLAERLPPEYRPLFVKCLRLLIEPAAAK</sequence>
<dbReference type="InterPro" id="IPR036388">
    <property type="entry name" value="WH-like_DNA-bd_sf"/>
</dbReference>
<dbReference type="PANTHER" id="PTHR42756:SF1">
    <property type="entry name" value="TRANSCRIPTIONAL REPRESSOR OF EMRAB OPERON"/>
    <property type="match status" value="1"/>
</dbReference>
<proteinExistence type="predicted"/>
<reference evidence="6 7" key="1">
    <citation type="submission" date="2020-07" db="EMBL/GenBank/DDBJ databases">
        <title>Genomic Encyclopedia of Archaeal and Bacterial Type Strains, Phase II (KMG-II): from individual species to whole genera.</title>
        <authorList>
            <person name="Goeker M."/>
        </authorList>
    </citation>
    <scope>NUCLEOTIDE SEQUENCE [LARGE SCALE GENOMIC DNA]</scope>
    <source>
        <strain evidence="6 7">DSM 21226</strain>
    </source>
</reference>
<dbReference type="Gene3D" id="1.10.10.10">
    <property type="entry name" value="Winged helix-like DNA-binding domain superfamily/Winged helix DNA-binding domain"/>
    <property type="match status" value="1"/>
</dbReference>
<evidence type="ECO:0000256" key="3">
    <source>
        <dbReference type="ARBA" id="ARBA00023163"/>
    </source>
</evidence>
<dbReference type="Proteomes" id="UP000518288">
    <property type="component" value="Unassembled WGS sequence"/>
</dbReference>
<evidence type="ECO:0000256" key="4">
    <source>
        <dbReference type="SAM" id="MobiDB-lite"/>
    </source>
</evidence>
<evidence type="ECO:0000256" key="2">
    <source>
        <dbReference type="ARBA" id="ARBA00023125"/>
    </source>
</evidence>
<keyword evidence="3" id="KW-0804">Transcription</keyword>
<feature type="region of interest" description="Disordered" evidence="4">
    <location>
        <begin position="1"/>
        <end position="30"/>
    </location>
</feature>
<dbReference type="PROSITE" id="PS50995">
    <property type="entry name" value="HTH_MARR_2"/>
    <property type="match status" value="1"/>
</dbReference>
<dbReference type="GO" id="GO:0003677">
    <property type="term" value="F:DNA binding"/>
    <property type="evidence" value="ECO:0007669"/>
    <property type="project" value="UniProtKB-KW"/>
</dbReference>
<dbReference type="InterPro" id="IPR036390">
    <property type="entry name" value="WH_DNA-bd_sf"/>
</dbReference>
<feature type="compositionally biased region" description="Polar residues" evidence="4">
    <location>
        <begin position="1"/>
        <end position="24"/>
    </location>
</feature>
<feature type="domain" description="HTH marR-type" evidence="5">
    <location>
        <begin position="42"/>
        <end position="178"/>
    </location>
</feature>
<evidence type="ECO:0000313" key="6">
    <source>
        <dbReference type="EMBL" id="NYG35268.1"/>
    </source>
</evidence>
<keyword evidence="1" id="KW-0805">Transcription regulation</keyword>
<gene>
    <name evidence="6" type="ORF">BDD16_004254</name>
</gene>